<dbReference type="Pfam" id="PF02197">
    <property type="entry name" value="RIIa"/>
    <property type="match status" value="1"/>
</dbReference>
<dbReference type="CDD" id="cd12100">
    <property type="entry name" value="DD_CABYR_SP17"/>
    <property type="match status" value="1"/>
</dbReference>
<dbReference type="Proteomes" id="UP001642483">
    <property type="component" value="Unassembled WGS sequence"/>
</dbReference>
<dbReference type="SUPFAM" id="SSF47391">
    <property type="entry name" value="Dimerization-anchoring domain of cAMP-dependent PK regulatory subunit"/>
    <property type="match status" value="1"/>
</dbReference>
<proteinExistence type="predicted"/>
<dbReference type="PANTHER" id="PTHR10699">
    <property type="entry name" value="NEUROMODULIN"/>
    <property type="match status" value="1"/>
</dbReference>
<gene>
    <name evidence="4" type="ORF">CVLEPA_LOCUS7679</name>
</gene>
<dbReference type="SMART" id="SM00394">
    <property type="entry name" value="RIIa"/>
    <property type="match status" value="1"/>
</dbReference>
<dbReference type="Gene3D" id="1.20.5.190">
    <property type="match status" value="1"/>
</dbReference>
<feature type="region of interest" description="Disordered" evidence="1">
    <location>
        <begin position="251"/>
        <end position="275"/>
    </location>
</feature>
<organism evidence="4 5">
    <name type="scientific">Clavelina lepadiformis</name>
    <name type="common">Light-bulb sea squirt</name>
    <name type="synonym">Ascidia lepadiformis</name>
    <dbReference type="NCBI Taxonomy" id="159417"/>
    <lineage>
        <taxon>Eukaryota</taxon>
        <taxon>Metazoa</taxon>
        <taxon>Chordata</taxon>
        <taxon>Tunicata</taxon>
        <taxon>Ascidiacea</taxon>
        <taxon>Aplousobranchia</taxon>
        <taxon>Clavelinidae</taxon>
        <taxon>Clavelina</taxon>
    </lineage>
</organism>
<protein>
    <recommendedName>
        <fullName evidence="3">RIIa domain-containing protein</fullName>
    </recommendedName>
</protein>
<dbReference type="InterPro" id="IPR000048">
    <property type="entry name" value="IQ_motif_EF-hand-BS"/>
</dbReference>
<name>A0ABP0FDC3_CLALP</name>
<dbReference type="EMBL" id="CAWYQH010000046">
    <property type="protein sequence ID" value="CAK8677679.1"/>
    <property type="molecule type" value="Genomic_DNA"/>
</dbReference>
<accession>A0ABP0FDC3</accession>
<evidence type="ECO:0000313" key="5">
    <source>
        <dbReference type="Proteomes" id="UP001642483"/>
    </source>
</evidence>
<dbReference type="Pfam" id="PF00612">
    <property type="entry name" value="IQ"/>
    <property type="match status" value="1"/>
</dbReference>
<evidence type="ECO:0000259" key="3">
    <source>
        <dbReference type="SMART" id="SM00394"/>
    </source>
</evidence>
<dbReference type="CDD" id="cd23767">
    <property type="entry name" value="IQCD"/>
    <property type="match status" value="1"/>
</dbReference>
<keyword evidence="2" id="KW-0732">Signal</keyword>
<evidence type="ECO:0000313" key="4">
    <source>
        <dbReference type="EMBL" id="CAK8677679.1"/>
    </source>
</evidence>
<evidence type="ECO:0000256" key="2">
    <source>
        <dbReference type="SAM" id="SignalP"/>
    </source>
</evidence>
<dbReference type="PROSITE" id="PS50096">
    <property type="entry name" value="IQ"/>
    <property type="match status" value="1"/>
</dbReference>
<dbReference type="PANTHER" id="PTHR10699:SF27">
    <property type="entry name" value="RIIA DOMAIN-CONTAINING PROTEIN"/>
    <property type="match status" value="1"/>
</dbReference>
<keyword evidence="5" id="KW-1185">Reference proteome</keyword>
<feature type="signal peptide" evidence="2">
    <location>
        <begin position="1"/>
        <end position="15"/>
    </location>
</feature>
<dbReference type="Gene3D" id="1.20.890.10">
    <property type="entry name" value="cAMP-dependent protein kinase regulatory subunit, dimerization-anchoring domain"/>
    <property type="match status" value="1"/>
</dbReference>
<dbReference type="InterPro" id="IPR003117">
    <property type="entry name" value="cAMP_dep_PK_reg_su_I/II_a/b"/>
</dbReference>
<comment type="caution">
    <text evidence="4">The sequence shown here is derived from an EMBL/GenBank/DDBJ whole genome shotgun (WGS) entry which is preliminary data.</text>
</comment>
<reference evidence="4 5" key="1">
    <citation type="submission" date="2024-02" db="EMBL/GenBank/DDBJ databases">
        <authorList>
            <person name="Daric V."/>
            <person name="Darras S."/>
        </authorList>
    </citation>
    <scope>NUCLEOTIDE SEQUENCE [LARGE SCALE GENOMIC DNA]</scope>
</reference>
<evidence type="ECO:0000256" key="1">
    <source>
        <dbReference type="SAM" id="MobiDB-lite"/>
    </source>
</evidence>
<feature type="chain" id="PRO_5045237222" description="RIIa domain-containing protein" evidence="2">
    <location>
        <begin position="16"/>
        <end position="310"/>
    </location>
</feature>
<sequence length="310" mass="35276">MLLIACLHNLPLYSATLFCGDYKPKPSSPRTTYQTMLGLNFQDISLRFYEISENEDFRRRSWLITLQVPYSKFSTMSKQFVNQGGKYPDIPPRPRSNNNAFQDKDELSLWLNANILKLPDDFKQLLQNLSSKVLKERPKNILRFSAAHFNRLLERRDKDKVDGKEQIVNSEAHQEITEEVIQPTNVDEEEAAPLVDPSDRDAAKAATLIQANYRGYKTRQSLTPNKAPEKDASRKEAIIDALLDTLQDDDSMTVESDDQIKSTESEKGQMKKVNGPNTLVDLQEVTATGFTILASLRIPRPKNSGENQKK</sequence>
<dbReference type="InterPro" id="IPR047579">
    <property type="entry name" value="DD_CABYR_SP17"/>
</dbReference>
<feature type="domain" description="RIIa" evidence="3">
    <location>
        <begin position="120"/>
        <end position="157"/>
    </location>
</feature>
<feature type="compositionally biased region" description="Basic and acidic residues" evidence="1">
    <location>
        <begin position="258"/>
        <end position="269"/>
    </location>
</feature>